<reference evidence="2" key="1">
    <citation type="journal article" date="2020" name="Stud. Mycol.">
        <title>101 Dothideomycetes genomes: a test case for predicting lifestyles and emergence of pathogens.</title>
        <authorList>
            <person name="Haridas S."/>
            <person name="Albert R."/>
            <person name="Binder M."/>
            <person name="Bloem J."/>
            <person name="Labutti K."/>
            <person name="Salamov A."/>
            <person name="Andreopoulos B."/>
            <person name="Baker S."/>
            <person name="Barry K."/>
            <person name="Bills G."/>
            <person name="Bluhm B."/>
            <person name="Cannon C."/>
            <person name="Castanera R."/>
            <person name="Culley D."/>
            <person name="Daum C."/>
            <person name="Ezra D."/>
            <person name="Gonzalez J."/>
            <person name="Henrissat B."/>
            <person name="Kuo A."/>
            <person name="Liang C."/>
            <person name="Lipzen A."/>
            <person name="Lutzoni F."/>
            <person name="Magnuson J."/>
            <person name="Mondo S."/>
            <person name="Nolan M."/>
            <person name="Ohm R."/>
            <person name="Pangilinan J."/>
            <person name="Park H.-J."/>
            <person name="Ramirez L."/>
            <person name="Alfaro M."/>
            <person name="Sun H."/>
            <person name="Tritt A."/>
            <person name="Yoshinaga Y."/>
            <person name="Zwiers L.-H."/>
            <person name="Turgeon B."/>
            <person name="Goodwin S."/>
            <person name="Spatafora J."/>
            <person name="Crous P."/>
            <person name="Grigoriev I."/>
        </authorList>
    </citation>
    <scope>NUCLEOTIDE SEQUENCE</scope>
    <source>
        <strain evidence="2">CBS 690.94</strain>
    </source>
</reference>
<feature type="compositionally biased region" description="Basic and acidic residues" evidence="1">
    <location>
        <begin position="291"/>
        <end position="302"/>
    </location>
</feature>
<dbReference type="AlphaFoldDB" id="A0A9P4PNT5"/>
<accession>A0A9P4PNT5</accession>
<evidence type="ECO:0000256" key="1">
    <source>
        <dbReference type="SAM" id="MobiDB-lite"/>
    </source>
</evidence>
<evidence type="ECO:0000313" key="3">
    <source>
        <dbReference type="Proteomes" id="UP000799764"/>
    </source>
</evidence>
<sequence>MAQALCFSPLALDLPSSHMSVDFSTFVAPRPDTQNLKPGRHASPVTAPKPISRMPLTRQNPLTNVREEPAAVSSPASQKSRKWPWRQQPSGRESPVTGLLRTNSSAYTASYPSSASTAVPPVFSRNPSTTTSRTSLSSVEYVDYSSRPPKKKRASLSSLPVSLLESILTYALCLPLTVSVGPQCSENRHMQYRYHRAGLDYIDLQLIRKHPLFLVSHHIRQVALDVFHEKCDFVVDFHRIYHTKVSSTINDNLKAYEKFWITEQPPKMVADTLRSLSRLYLRLPVPSCENGGHRGRDEKDWMDGSDGQGGGNWKIKSMKREQEDAARVLRCLDSVMKVILADPSTVESRGRTVGVTRSTSLRRSLSRARSKSRGRHSEGRSESRQGTDDEVKRHLKRLEVTLVKKNSHAMVLPDTLGLIKLLRAVPVDGFTKYFFELDEQQALWATKHRKKWKGFEPDGTRLLNDLQNLTIADKPIEPIRTPTHFKFVKVDNTGKLQLSNSPRIVLDRPEPREDPQPVPQIPATRRMGLPWARKKSHARKNSNDSFAIMIDQVKEKVGSSGTVTSGRHNPPSVDELKKIAEDIKNGLY</sequence>
<feature type="compositionally biased region" description="Low complexity" evidence="1">
    <location>
        <begin position="104"/>
        <end position="137"/>
    </location>
</feature>
<feature type="compositionally biased region" description="Basic residues" evidence="1">
    <location>
        <begin position="364"/>
        <end position="374"/>
    </location>
</feature>
<name>A0A9P4PNT5_9PLEO</name>
<evidence type="ECO:0000313" key="2">
    <source>
        <dbReference type="EMBL" id="KAF2446186.1"/>
    </source>
</evidence>
<feature type="region of interest" description="Disordered" evidence="1">
    <location>
        <begin position="558"/>
        <end position="577"/>
    </location>
</feature>
<feature type="region of interest" description="Disordered" evidence="1">
    <location>
        <begin position="349"/>
        <end position="391"/>
    </location>
</feature>
<keyword evidence="3" id="KW-1185">Reference proteome</keyword>
<dbReference type="EMBL" id="MU001498">
    <property type="protein sequence ID" value="KAF2446186.1"/>
    <property type="molecule type" value="Genomic_DNA"/>
</dbReference>
<feature type="compositionally biased region" description="Basic and acidic residues" evidence="1">
    <location>
        <begin position="375"/>
        <end position="391"/>
    </location>
</feature>
<feature type="compositionally biased region" description="Low complexity" evidence="1">
    <location>
        <begin position="351"/>
        <end position="363"/>
    </location>
</feature>
<dbReference type="Proteomes" id="UP000799764">
    <property type="component" value="Unassembled WGS sequence"/>
</dbReference>
<comment type="caution">
    <text evidence="2">The sequence shown here is derived from an EMBL/GenBank/DDBJ whole genome shotgun (WGS) entry which is preliminary data.</text>
</comment>
<protein>
    <recommendedName>
        <fullName evidence="4">F-box domain-containing protein</fullName>
    </recommendedName>
</protein>
<proteinExistence type="predicted"/>
<feature type="region of interest" description="Disordered" evidence="1">
    <location>
        <begin position="291"/>
        <end position="314"/>
    </location>
</feature>
<dbReference type="OrthoDB" id="3694065at2759"/>
<organism evidence="2 3">
    <name type="scientific">Karstenula rhodostoma CBS 690.94</name>
    <dbReference type="NCBI Taxonomy" id="1392251"/>
    <lineage>
        <taxon>Eukaryota</taxon>
        <taxon>Fungi</taxon>
        <taxon>Dikarya</taxon>
        <taxon>Ascomycota</taxon>
        <taxon>Pezizomycotina</taxon>
        <taxon>Dothideomycetes</taxon>
        <taxon>Pleosporomycetidae</taxon>
        <taxon>Pleosporales</taxon>
        <taxon>Massarineae</taxon>
        <taxon>Didymosphaeriaceae</taxon>
        <taxon>Karstenula</taxon>
    </lineage>
</organism>
<evidence type="ECO:0008006" key="4">
    <source>
        <dbReference type="Google" id="ProtNLM"/>
    </source>
</evidence>
<feature type="region of interest" description="Disordered" evidence="1">
    <location>
        <begin position="29"/>
        <end position="137"/>
    </location>
</feature>
<gene>
    <name evidence="2" type="ORF">P171DRAFT_483553</name>
</gene>